<feature type="domain" description="Histidine kinase/HSP90-like ATPase" evidence="2">
    <location>
        <begin position="23"/>
        <end position="127"/>
    </location>
</feature>
<keyword evidence="4" id="KW-1185">Reference proteome</keyword>
<dbReference type="Gene3D" id="3.30.565.10">
    <property type="entry name" value="Histidine kinase-like ATPase, C-terminal domain"/>
    <property type="match status" value="1"/>
</dbReference>
<protein>
    <submittedName>
        <fullName evidence="3">ATP-binding protein</fullName>
    </submittedName>
</protein>
<proteinExistence type="predicted"/>
<sequence length="142" mass="14957">MATTASIDSDRAHTHPIVELRVRADPGQLPVLRAVAAAIALQNDFDLDTVADVKLAVDEAATRLIMSAVDGTDVTCRFQTIAPTLRISVSATTRPSPTSSARTFGWHVLNSLADSVDVRLDDTASGSVTTIDLSVTEGSAPR</sequence>
<dbReference type="EMBL" id="WBMO01000001">
    <property type="protein sequence ID" value="MDV2474497.1"/>
    <property type="molecule type" value="Genomic_DNA"/>
</dbReference>
<dbReference type="PANTHER" id="PTHR35526:SF3">
    <property type="entry name" value="ANTI-SIGMA-F FACTOR RSBW"/>
    <property type="match status" value="1"/>
</dbReference>
<dbReference type="GO" id="GO:0005524">
    <property type="term" value="F:ATP binding"/>
    <property type="evidence" value="ECO:0007669"/>
    <property type="project" value="UniProtKB-KW"/>
</dbReference>
<keyword evidence="3" id="KW-0547">Nucleotide-binding</keyword>
<evidence type="ECO:0000313" key="4">
    <source>
        <dbReference type="Proteomes" id="UP001275440"/>
    </source>
</evidence>
<dbReference type="Proteomes" id="UP001275440">
    <property type="component" value="Unassembled WGS sequence"/>
</dbReference>
<dbReference type="Pfam" id="PF13581">
    <property type="entry name" value="HATPase_c_2"/>
    <property type="match status" value="1"/>
</dbReference>
<dbReference type="PANTHER" id="PTHR35526">
    <property type="entry name" value="ANTI-SIGMA-F FACTOR RSBW-RELATED"/>
    <property type="match status" value="1"/>
</dbReference>
<name>A0ABU3WKI9_9NOCA</name>
<accession>A0ABU3WKI9</accession>
<gene>
    <name evidence="3" type="ORF">F8M49_02040</name>
</gene>
<keyword evidence="1" id="KW-0418">Kinase</keyword>
<dbReference type="InterPro" id="IPR036890">
    <property type="entry name" value="HATPase_C_sf"/>
</dbReference>
<dbReference type="InterPro" id="IPR050267">
    <property type="entry name" value="Anti-sigma-factor_SerPK"/>
</dbReference>
<organism evidence="3 4">
    <name type="scientific">Rhodococcus zopfii</name>
    <dbReference type="NCBI Taxonomy" id="43772"/>
    <lineage>
        <taxon>Bacteria</taxon>
        <taxon>Bacillati</taxon>
        <taxon>Actinomycetota</taxon>
        <taxon>Actinomycetes</taxon>
        <taxon>Mycobacteriales</taxon>
        <taxon>Nocardiaceae</taxon>
        <taxon>Rhodococcus</taxon>
    </lineage>
</organism>
<keyword evidence="3" id="KW-0067">ATP-binding</keyword>
<evidence type="ECO:0000256" key="1">
    <source>
        <dbReference type="ARBA" id="ARBA00022527"/>
    </source>
</evidence>
<keyword evidence="1" id="KW-0808">Transferase</keyword>
<dbReference type="InterPro" id="IPR003594">
    <property type="entry name" value="HATPase_dom"/>
</dbReference>
<evidence type="ECO:0000259" key="2">
    <source>
        <dbReference type="Pfam" id="PF13581"/>
    </source>
</evidence>
<keyword evidence="1" id="KW-0723">Serine/threonine-protein kinase</keyword>
<evidence type="ECO:0000313" key="3">
    <source>
        <dbReference type="EMBL" id="MDV2474497.1"/>
    </source>
</evidence>
<comment type="caution">
    <text evidence="3">The sequence shown here is derived from an EMBL/GenBank/DDBJ whole genome shotgun (WGS) entry which is preliminary data.</text>
</comment>
<reference evidence="3 4" key="1">
    <citation type="submission" date="2019-10" db="EMBL/GenBank/DDBJ databases">
        <title>Draft Genome Assembly of Rhodococcus zopfii DSM44189.</title>
        <authorList>
            <person name="Sutton J.M."/>
            <person name="Akob D.M."/>
            <person name="Bushman T.J."/>
        </authorList>
    </citation>
    <scope>NUCLEOTIDE SEQUENCE [LARGE SCALE GENOMIC DNA]</scope>
    <source>
        <strain evidence="3 4">DSM 44189</strain>
    </source>
</reference>